<dbReference type="OrthoDB" id="338614at2759"/>
<dbReference type="Proteomes" id="UP000728032">
    <property type="component" value="Unassembled WGS sequence"/>
</dbReference>
<dbReference type="GO" id="GO:0008641">
    <property type="term" value="F:ubiquitin-like modifier activating enzyme activity"/>
    <property type="evidence" value="ECO:0007669"/>
    <property type="project" value="InterPro"/>
</dbReference>
<evidence type="ECO:0000313" key="2">
    <source>
        <dbReference type="Proteomes" id="UP000728032"/>
    </source>
</evidence>
<organism evidence="1">
    <name type="scientific">Oppiella nova</name>
    <dbReference type="NCBI Taxonomy" id="334625"/>
    <lineage>
        <taxon>Eukaryota</taxon>
        <taxon>Metazoa</taxon>
        <taxon>Ecdysozoa</taxon>
        <taxon>Arthropoda</taxon>
        <taxon>Chelicerata</taxon>
        <taxon>Arachnida</taxon>
        <taxon>Acari</taxon>
        <taxon>Acariformes</taxon>
        <taxon>Sarcoptiformes</taxon>
        <taxon>Oribatida</taxon>
        <taxon>Brachypylina</taxon>
        <taxon>Oppioidea</taxon>
        <taxon>Oppiidae</taxon>
        <taxon>Oppiella</taxon>
    </lineage>
</organism>
<dbReference type="InterPro" id="IPR035985">
    <property type="entry name" value="Ubiquitin-activating_enz"/>
</dbReference>
<keyword evidence="2" id="KW-1185">Reference proteome</keyword>
<dbReference type="EMBL" id="CAJPVJ010013394">
    <property type="protein sequence ID" value="CAG2174823.1"/>
    <property type="molecule type" value="Genomic_DNA"/>
</dbReference>
<accession>A0A7R9MCS9</accession>
<dbReference type="EMBL" id="OC928219">
    <property type="protein sequence ID" value="CAD7657637.1"/>
    <property type="molecule type" value="Genomic_DNA"/>
</dbReference>
<protein>
    <submittedName>
        <fullName evidence="1">Uncharacterized protein</fullName>
    </submittedName>
</protein>
<proteinExistence type="predicted"/>
<dbReference type="Gene3D" id="3.40.50.720">
    <property type="entry name" value="NAD(P)-binding Rossmann-like Domain"/>
    <property type="match status" value="1"/>
</dbReference>
<sequence length="154" mass="16942">MIKINLSINTLLSVQTQEVQLLEQLIDDNDVVFLLMDTRESRWLPTVLSAVKNKLVINAALGFDTFLVQRHGVRRTETTGATNDQSIVGAVGGELSTTSTTGTGRSRRVSGADLGCYYCSDVVAPGNVRSIYILIEIVSHEMPSFPLDFPHKYL</sequence>
<gene>
    <name evidence="1" type="ORF">ONB1V03_LOCUS14263</name>
</gene>
<dbReference type="SUPFAM" id="SSF69572">
    <property type="entry name" value="Activating enzymes of the ubiquitin-like proteins"/>
    <property type="match status" value="1"/>
</dbReference>
<name>A0A7R9MCS9_9ACAR</name>
<evidence type="ECO:0000313" key="1">
    <source>
        <dbReference type="EMBL" id="CAD7657637.1"/>
    </source>
</evidence>
<reference evidence="1" key="1">
    <citation type="submission" date="2020-11" db="EMBL/GenBank/DDBJ databases">
        <authorList>
            <person name="Tran Van P."/>
        </authorList>
    </citation>
    <scope>NUCLEOTIDE SEQUENCE</scope>
</reference>
<dbReference type="AlphaFoldDB" id="A0A7R9MCS9"/>